<dbReference type="Gene3D" id="3.10.290.30">
    <property type="entry name" value="MM3350-like"/>
    <property type="match status" value="1"/>
</dbReference>
<dbReference type="InterPro" id="IPR024047">
    <property type="entry name" value="MM3350-like_sf"/>
</dbReference>
<name>A0ABW9H062_9FIRM</name>
<evidence type="ECO:0000313" key="3">
    <source>
        <dbReference type="Proteomes" id="UP001631949"/>
    </source>
</evidence>
<reference evidence="2 3" key="1">
    <citation type="journal article" date="2016" name="Int. J. Syst. Evol. Microbiol.">
        <title>Peptococcus simiae sp. nov., isolated from rhesus macaque faeces and emended description of the genus Peptococcus.</title>
        <authorList>
            <person name="Shkoporov A.N."/>
            <person name="Efimov B.A."/>
            <person name="Kondova I."/>
            <person name="Ouwerling B."/>
            <person name="Chaplin A.V."/>
            <person name="Shcherbakova V.A."/>
            <person name="Langermans J.A.M."/>
        </authorList>
    </citation>
    <scope>NUCLEOTIDE SEQUENCE [LARGE SCALE GENOMIC DNA]</scope>
    <source>
        <strain evidence="2 3">M108</strain>
    </source>
</reference>
<gene>
    <name evidence="2" type="ORF">ACKQTC_03660</name>
</gene>
<dbReference type="Pfam" id="PF07929">
    <property type="entry name" value="PRiA4_ORF3"/>
    <property type="match status" value="1"/>
</dbReference>
<dbReference type="EMBL" id="JBJUVG010000003">
    <property type="protein sequence ID" value="MFM9413459.1"/>
    <property type="molecule type" value="Genomic_DNA"/>
</dbReference>
<evidence type="ECO:0000259" key="1">
    <source>
        <dbReference type="Pfam" id="PF07929"/>
    </source>
</evidence>
<protein>
    <submittedName>
        <fullName evidence="2">IS1096 element passenger TnpR family protein</fullName>
    </submittedName>
</protein>
<organism evidence="2 3">
    <name type="scientific">Peptococcus simiae</name>
    <dbReference type="NCBI Taxonomy" id="1643805"/>
    <lineage>
        <taxon>Bacteria</taxon>
        <taxon>Bacillati</taxon>
        <taxon>Bacillota</taxon>
        <taxon>Clostridia</taxon>
        <taxon>Eubacteriales</taxon>
        <taxon>Peptococcaceae</taxon>
        <taxon>Peptococcus</taxon>
    </lineage>
</organism>
<dbReference type="RefSeq" id="WP_408977074.1">
    <property type="nucleotide sequence ID" value="NZ_JBJUVG010000003.1"/>
</dbReference>
<dbReference type="InterPro" id="IPR012912">
    <property type="entry name" value="Plasmid_pRiA4b_Orf3-like"/>
</dbReference>
<proteinExistence type="predicted"/>
<accession>A0ABW9H062</accession>
<dbReference type="SUPFAM" id="SSF159941">
    <property type="entry name" value="MM3350-like"/>
    <property type="match status" value="1"/>
</dbReference>
<comment type="caution">
    <text evidence="2">The sequence shown here is derived from an EMBL/GenBank/DDBJ whole genome shotgun (WGS) entry which is preliminary data.</text>
</comment>
<sequence length="209" mass="23478">MQAARKIMMTFTEGDSPVWRELLVPYQATAADLGRWLSLAGGYSGRESWELLCHEFKMRITEDRQLLDEAKALKAQRRAEAEAKGEEVAEVAGETMIVRASDLPLDPFLADHPKLTFIYDMTDEWRWEMTAEDMDEPVAGQLPRLIQGMGTAPFVGVGGLQGYYDLVSELTEDGPEAKAIRDWLDRAGLFFYDADRVQAALGQEGENKQ</sequence>
<dbReference type="Proteomes" id="UP001631949">
    <property type="component" value="Unassembled WGS sequence"/>
</dbReference>
<evidence type="ECO:0000313" key="2">
    <source>
        <dbReference type="EMBL" id="MFM9413459.1"/>
    </source>
</evidence>
<keyword evidence="3" id="KW-1185">Reference proteome</keyword>
<feature type="domain" description="Plasmid pRiA4b Orf3-like" evidence="1">
    <location>
        <begin position="7"/>
        <end position="197"/>
    </location>
</feature>